<evidence type="ECO:0000259" key="8">
    <source>
        <dbReference type="Pfam" id="PF13802"/>
    </source>
</evidence>
<dbReference type="Gene3D" id="2.60.40.1180">
    <property type="entry name" value="Golgi alpha-mannosidase II"/>
    <property type="match status" value="2"/>
</dbReference>
<organism evidence="10 11">
    <name type="scientific">Aegilops tauschii subsp. strangulata</name>
    <name type="common">Goatgrass</name>
    <dbReference type="NCBI Taxonomy" id="200361"/>
    <lineage>
        <taxon>Eukaryota</taxon>
        <taxon>Viridiplantae</taxon>
        <taxon>Streptophyta</taxon>
        <taxon>Embryophyta</taxon>
        <taxon>Tracheophyta</taxon>
        <taxon>Spermatophyta</taxon>
        <taxon>Magnoliopsida</taxon>
        <taxon>Liliopsida</taxon>
        <taxon>Poales</taxon>
        <taxon>Poaceae</taxon>
        <taxon>BOP clade</taxon>
        <taxon>Pooideae</taxon>
        <taxon>Triticodae</taxon>
        <taxon>Triticeae</taxon>
        <taxon>Triticinae</taxon>
        <taxon>Aegilops</taxon>
    </lineage>
</organism>
<dbReference type="InterPro" id="IPR000322">
    <property type="entry name" value="Glyco_hydro_31_TIM"/>
</dbReference>
<evidence type="ECO:0000256" key="2">
    <source>
        <dbReference type="ARBA" id="ARBA00022729"/>
    </source>
</evidence>
<evidence type="ECO:0000259" key="7">
    <source>
        <dbReference type="Pfam" id="PF01055"/>
    </source>
</evidence>
<dbReference type="Gene3D" id="2.60.40.1760">
    <property type="entry name" value="glycosyl hydrolase (family 31)"/>
    <property type="match status" value="1"/>
</dbReference>
<dbReference type="EnsemblPlants" id="AET3Gv20075100.2">
    <property type="protein sequence ID" value="AET3Gv20075100.2"/>
    <property type="gene ID" value="AET3Gv20075100"/>
</dbReference>
<reference evidence="10" key="3">
    <citation type="journal article" date="2017" name="Nature">
        <title>Genome sequence of the progenitor of the wheat D genome Aegilops tauschii.</title>
        <authorList>
            <person name="Luo M.C."/>
            <person name="Gu Y.Q."/>
            <person name="Puiu D."/>
            <person name="Wang H."/>
            <person name="Twardziok S.O."/>
            <person name="Deal K.R."/>
            <person name="Huo N."/>
            <person name="Zhu T."/>
            <person name="Wang L."/>
            <person name="Wang Y."/>
            <person name="McGuire P.E."/>
            <person name="Liu S."/>
            <person name="Long H."/>
            <person name="Ramasamy R.K."/>
            <person name="Rodriguez J.C."/>
            <person name="Van S.L."/>
            <person name="Yuan L."/>
            <person name="Wang Z."/>
            <person name="Xia Z."/>
            <person name="Xiao L."/>
            <person name="Anderson O.D."/>
            <person name="Ouyang S."/>
            <person name="Liang Y."/>
            <person name="Zimin A.V."/>
            <person name="Pertea G."/>
            <person name="Qi P."/>
            <person name="Bennetzen J.L."/>
            <person name="Dai X."/>
            <person name="Dawson M.W."/>
            <person name="Muller H.G."/>
            <person name="Kugler K."/>
            <person name="Rivarola-Duarte L."/>
            <person name="Spannagl M."/>
            <person name="Mayer K.F.X."/>
            <person name="Lu F.H."/>
            <person name="Bevan M.W."/>
            <person name="Leroy P."/>
            <person name="Li P."/>
            <person name="You F.M."/>
            <person name="Sun Q."/>
            <person name="Liu Z."/>
            <person name="Lyons E."/>
            <person name="Wicker T."/>
            <person name="Salzberg S.L."/>
            <person name="Devos K.M."/>
            <person name="Dvorak J."/>
        </authorList>
    </citation>
    <scope>NUCLEOTIDE SEQUENCE [LARGE SCALE GENOMIC DNA]</scope>
    <source>
        <strain evidence="10">cv. AL8/78</strain>
    </source>
</reference>
<sequence length="1024" mass="112467">THAVYRRTLTSLARSLSPHYSHHYSSLCLTPYPSLLHLTLPQSTPATRLCASAVCSASERGVEGESGRRDKHGRPAMLPRSPPHLLPWRSLVLLFLALAVSSNGVSATAKAKAKAPAAPPKPAGFGYKLVSLVQRPNGGGLVGCLQVKRRSSTYGPDIPRLRLFVKHETKDRVRVQITDAEKQRWEVPYDLLPREPSPPLGPATAGGAPFTAGEYPGQDLVFTYGRDPFWFAVHRKSTRQTLFNTSRAPLVFKDQYLEVSTRLPGDAALYGLGENTQPGGIKLRPNDPYTLYTTDASAINLNTDLYGSHPVYVDLRNIGGRGVAHAVLLLNSNGMDVFYTGTSLTYKVIGGLLDFYFFAGPTPLAVVDQYTAMIGRPAPMPYWAFGFHQCRWGYHNLSVVEDVVENYRSAQIPLDVIWNDDDHMDARKDFTLSPVNYPRPKLLAFLNKIHARGMKYIVLIDPGINVNSTYGVYQRGMDRDIFIKLDGQPYLAQVWPGPVYFPDFINPNGASWWIDEVRRFHELVPVDGLWIDMNEASNFCTGKCTIPTTHRCPDPTSKEPWLCCLDCKNITNTRWDEPPYKINASGKSARLGYNTIATSAVHYNGILEYNAHSLYGFSQAIATHKGLQSIQGKRPFILTRSTFVGSGAYAAHWTGDNKGTWEDLRYSISTMLNFGIFGMPMVGSDICGFYPASPPPLEELCSRWIELGAFYPFSRDHANFASPRQELYQWQSVARSARNALGMRYRMLPYLYTLNYQAHLTGAPVARPLFFSFPDFAPCYGVSRQFLLGAGVMVSPVLEQGASSVDAVFPPGTWYNLFDTSKAVVSTGSGAAVRLPAPLNEVNVHVHQGTVLPLQRGGTISRDARATPFTLVVAFPLGAEDADAEGAVYVDDDERPAMVLAEGQATYARFHAAVRGGREVTVLSDVALGSYSMHKGLVIEKITVLGLHGAGKDLAIQVDGADDATAVATSSPYFAAADAAQVLRQGEEEDAVEGEKRGVTMEVGGLALPLGKSFTMTWNMHIEA</sequence>
<dbReference type="AlphaFoldDB" id="A0A453DTF5"/>
<dbReference type="InterPro" id="IPR011013">
    <property type="entry name" value="Gal_mutarotase_sf_dom"/>
</dbReference>
<dbReference type="SUPFAM" id="SSF74650">
    <property type="entry name" value="Galactose mutarotase-like"/>
    <property type="match status" value="1"/>
</dbReference>
<dbReference type="InterPro" id="IPR025887">
    <property type="entry name" value="Glyco_hydro_31_N_dom"/>
</dbReference>
<dbReference type="InterPro" id="IPR048395">
    <property type="entry name" value="Glyco_hydro_31_C"/>
</dbReference>
<dbReference type="FunFam" id="2.60.40.1180:FF:000044">
    <property type="entry name" value="Alpha-glucosidase 1"/>
    <property type="match status" value="1"/>
</dbReference>
<dbReference type="Pfam" id="PF21365">
    <property type="entry name" value="Glyco_hydro_31_3rd"/>
    <property type="match status" value="1"/>
</dbReference>
<keyword evidence="2" id="KW-0732">Signal</keyword>
<keyword evidence="4" id="KW-0325">Glycoprotein</keyword>
<dbReference type="InterPro" id="IPR030458">
    <property type="entry name" value="Glyco_hydro_31_AS"/>
</dbReference>
<dbReference type="FunFam" id="3.20.20.80:FF:000016">
    <property type="entry name" value="Maltase-glucoamylase, intestinal"/>
    <property type="match status" value="1"/>
</dbReference>
<dbReference type="Pfam" id="PF13802">
    <property type="entry name" value="Gal_mutarotas_2"/>
    <property type="match status" value="1"/>
</dbReference>
<proteinExistence type="inferred from homology"/>
<dbReference type="PROSITE" id="PS00129">
    <property type="entry name" value="GLYCOSYL_HYDROL_F31_1"/>
    <property type="match status" value="1"/>
</dbReference>
<evidence type="ECO:0000256" key="5">
    <source>
        <dbReference type="ARBA" id="ARBA00023295"/>
    </source>
</evidence>
<feature type="domain" description="Glycosyl hydrolase family 31 C-terminal" evidence="9">
    <location>
        <begin position="762"/>
        <end position="852"/>
    </location>
</feature>
<dbReference type="STRING" id="200361.A0A453DTF5"/>
<reference evidence="11" key="2">
    <citation type="journal article" date="2017" name="Nat. Plants">
        <title>The Aegilops tauschii genome reveals multiple impacts of transposons.</title>
        <authorList>
            <person name="Zhao G."/>
            <person name="Zou C."/>
            <person name="Li K."/>
            <person name="Wang K."/>
            <person name="Li T."/>
            <person name="Gao L."/>
            <person name="Zhang X."/>
            <person name="Wang H."/>
            <person name="Yang Z."/>
            <person name="Liu X."/>
            <person name="Jiang W."/>
            <person name="Mao L."/>
            <person name="Kong X."/>
            <person name="Jiao Y."/>
            <person name="Jia J."/>
        </authorList>
    </citation>
    <scope>NUCLEOTIDE SEQUENCE [LARGE SCALE GENOMIC DNA]</scope>
    <source>
        <strain evidence="11">cv. AL8/78</strain>
    </source>
</reference>
<dbReference type="GO" id="GO:0000272">
    <property type="term" value="P:polysaccharide catabolic process"/>
    <property type="evidence" value="ECO:0007669"/>
    <property type="project" value="UniProtKB-ARBA"/>
</dbReference>
<dbReference type="SUPFAM" id="SSF51445">
    <property type="entry name" value="(Trans)glycosidases"/>
    <property type="match status" value="1"/>
</dbReference>
<dbReference type="Gene3D" id="3.20.20.80">
    <property type="entry name" value="Glycosidases"/>
    <property type="match status" value="1"/>
</dbReference>
<keyword evidence="5 6" id="KW-0326">Glycosidase</keyword>
<feature type="domain" description="Glycoside hydrolase family 31 N-terminal" evidence="8">
    <location>
        <begin position="211"/>
        <end position="333"/>
    </location>
</feature>
<evidence type="ECO:0000256" key="6">
    <source>
        <dbReference type="RuleBase" id="RU361185"/>
    </source>
</evidence>
<evidence type="ECO:0008006" key="12">
    <source>
        <dbReference type="Google" id="ProtNLM"/>
    </source>
</evidence>
<keyword evidence="11" id="KW-1185">Reference proteome</keyword>
<dbReference type="Pfam" id="PF01055">
    <property type="entry name" value="Glyco_hydro_31_2nd"/>
    <property type="match status" value="1"/>
</dbReference>
<dbReference type="Gramene" id="AET3Gv20075100.2">
    <property type="protein sequence ID" value="AET3Gv20075100.2"/>
    <property type="gene ID" value="AET3Gv20075100"/>
</dbReference>
<dbReference type="InterPro" id="IPR013780">
    <property type="entry name" value="Glyco_hydro_b"/>
</dbReference>
<evidence type="ECO:0000256" key="4">
    <source>
        <dbReference type="ARBA" id="ARBA00023180"/>
    </source>
</evidence>
<reference evidence="11" key="1">
    <citation type="journal article" date="2014" name="Science">
        <title>Ancient hybridizations among the ancestral genomes of bread wheat.</title>
        <authorList>
            <consortium name="International Wheat Genome Sequencing Consortium,"/>
            <person name="Marcussen T."/>
            <person name="Sandve S.R."/>
            <person name="Heier L."/>
            <person name="Spannagl M."/>
            <person name="Pfeifer M."/>
            <person name="Jakobsen K.S."/>
            <person name="Wulff B.B."/>
            <person name="Steuernagel B."/>
            <person name="Mayer K.F."/>
            <person name="Olsen O.A."/>
        </authorList>
    </citation>
    <scope>NUCLEOTIDE SEQUENCE [LARGE SCALE GENOMIC DNA]</scope>
    <source>
        <strain evidence="11">cv. AL8/78</strain>
    </source>
</reference>
<evidence type="ECO:0000259" key="9">
    <source>
        <dbReference type="Pfam" id="PF21365"/>
    </source>
</evidence>
<keyword evidence="3 6" id="KW-0378">Hydrolase</keyword>
<evidence type="ECO:0000313" key="11">
    <source>
        <dbReference type="Proteomes" id="UP000015105"/>
    </source>
</evidence>
<evidence type="ECO:0000256" key="1">
    <source>
        <dbReference type="ARBA" id="ARBA00007806"/>
    </source>
</evidence>
<dbReference type="GO" id="GO:0030246">
    <property type="term" value="F:carbohydrate binding"/>
    <property type="evidence" value="ECO:0007669"/>
    <property type="project" value="InterPro"/>
</dbReference>
<dbReference type="Proteomes" id="UP000015105">
    <property type="component" value="Chromosome 3D"/>
</dbReference>
<name>A0A453DTF5_AEGTS</name>
<reference evidence="10" key="4">
    <citation type="submission" date="2019-03" db="UniProtKB">
        <authorList>
            <consortium name="EnsemblPlants"/>
        </authorList>
    </citation>
    <scope>IDENTIFICATION</scope>
</reference>
<comment type="similarity">
    <text evidence="1 6">Belongs to the glycosyl hydrolase 31 family.</text>
</comment>
<feature type="domain" description="Glycoside hydrolase family 31 TIM barrel" evidence="7">
    <location>
        <begin position="377"/>
        <end position="754"/>
    </location>
</feature>
<accession>A0A453DTF5</accession>
<dbReference type="SUPFAM" id="SSF51011">
    <property type="entry name" value="Glycosyl hydrolase domain"/>
    <property type="match status" value="1"/>
</dbReference>
<protein>
    <recommendedName>
        <fullName evidence="12">Galactose mutarotase N-terminal barrel domain-containing protein</fullName>
    </recommendedName>
</protein>
<dbReference type="PANTHER" id="PTHR22762:SF127">
    <property type="entry name" value="ALPHA-XYLOSIDASE 1-RELATED"/>
    <property type="match status" value="1"/>
</dbReference>
<dbReference type="CDD" id="cd06602">
    <property type="entry name" value="GH31_MGAM_SI_GAA"/>
    <property type="match status" value="1"/>
</dbReference>
<dbReference type="CDD" id="cd14752">
    <property type="entry name" value="GH31_N"/>
    <property type="match status" value="1"/>
</dbReference>
<reference evidence="10" key="5">
    <citation type="journal article" date="2021" name="G3 (Bethesda)">
        <title>Aegilops tauschii genome assembly Aet v5.0 features greater sequence contiguity and improved annotation.</title>
        <authorList>
            <person name="Wang L."/>
            <person name="Zhu T."/>
            <person name="Rodriguez J.C."/>
            <person name="Deal K.R."/>
            <person name="Dubcovsky J."/>
            <person name="McGuire P.E."/>
            <person name="Lux T."/>
            <person name="Spannagl M."/>
            <person name="Mayer K.F.X."/>
            <person name="Baldrich P."/>
            <person name="Meyers B.C."/>
            <person name="Huo N."/>
            <person name="Gu Y.Q."/>
            <person name="Zhou H."/>
            <person name="Devos K.M."/>
            <person name="Bennetzen J.L."/>
            <person name="Unver T."/>
            <person name="Budak H."/>
            <person name="Gulick P.J."/>
            <person name="Galiba G."/>
            <person name="Kalapos B."/>
            <person name="Nelson D.R."/>
            <person name="Li P."/>
            <person name="You F.M."/>
            <person name="Luo M.C."/>
            <person name="Dvorak J."/>
        </authorList>
    </citation>
    <scope>NUCLEOTIDE SEQUENCE [LARGE SCALE GENOMIC DNA]</scope>
    <source>
        <strain evidence="10">cv. AL8/78</strain>
    </source>
</reference>
<dbReference type="InterPro" id="IPR017853">
    <property type="entry name" value="GH"/>
</dbReference>
<dbReference type="GO" id="GO:0004553">
    <property type="term" value="F:hydrolase activity, hydrolyzing O-glycosyl compounds"/>
    <property type="evidence" value="ECO:0007669"/>
    <property type="project" value="InterPro"/>
</dbReference>
<evidence type="ECO:0000256" key="3">
    <source>
        <dbReference type="ARBA" id="ARBA00022801"/>
    </source>
</evidence>
<dbReference type="PANTHER" id="PTHR22762">
    <property type="entry name" value="ALPHA-GLUCOSIDASE"/>
    <property type="match status" value="1"/>
</dbReference>
<evidence type="ECO:0000313" key="10">
    <source>
        <dbReference type="EnsemblPlants" id="AET3Gv20075100.2"/>
    </source>
</evidence>